<organism evidence="1 2">
    <name type="scientific">Tunturiibacter empetritectus</name>
    <dbReference type="NCBI Taxonomy" id="3069691"/>
    <lineage>
        <taxon>Bacteria</taxon>
        <taxon>Pseudomonadati</taxon>
        <taxon>Acidobacteriota</taxon>
        <taxon>Terriglobia</taxon>
        <taxon>Terriglobales</taxon>
        <taxon>Acidobacteriaceae</taxon>
        <taxon>Tunturiibacter</taxon>
    </lineage>
</organism>
<evidence type="ECO:0000313" key="1">
    <source>
        <dbReference type="EMBL" id="MBB5318597.1"/>
    </source>
</evidence>
<comment type="caution">
    <text evidence="1">The sequence shown here is derived from an EMBL/GenBank/DDBJ whole genome shotgun (WGS) entry which is preliminary data.</text>
</comment>
<accession>A0A7W8MSP9</accession>
<evidence type="ECO:0000313" key="2">
    <source>
        <dbReference type="Proteomes" id="UP000568106"/>
    </source>
</evidence>
<sequence length="60" mass="6607">MVRFAERNVNVERLLRMREAVGVGFEGEMNAVLGGGFAGAVPSKVRFRAYNLAISLYRGC</sequence>
<dbReference type="EMBL" id="JACHDY010000005">
    <property type="protein sequence ID" value="MBB5318597.1"/>
    <property type="molecule type" value="Genomic_DNA"/>
</dbReference>
<keyword evidence="2" id="KW-1185">Reference proteome</keyword>
<dbReference type="AlphaFoldDB" id="A0A7W8MSP9"/>
<proteinExistence type="predicted"/>
<protein>
    <submittedName>
        <fullName evidence="1">Uncharacterized protein</fullName>
    </submittedName>
</protein>
<reference evidence="1" key="1">
    <citation type="submission" date="2020-08" db="EMBL/GenBank/DDBJ databases">
        <title>Genomic Encyclopedia of Type Strains, Phase IV (KMG-V): Genome sequencing to study the core and pangenomes of soil and plant-associated prokaryotes.</title>
        <authorList>
            <person name="Whitman W."/>
        </authorList>
    </citation>
    <scope>NUCLEOTIDE SEQUENCE [LARGE SCALE GENOMIC DNA]</scope>
    <source>
        <strain evidence="1">M8UP27</strain>
    </source>
</reference>
<dbReference type="Proteomes" id="UP000568106">
    <property type="component" value="Unassembled WGS sequence"/>
</dbReference>
<gene>
    <name evidence="1" type="ORF">HDF09_003296</name>
</gene>
<name>A0A7W8MSP9_9BACT</name>